<sequence>MKVIITGGTGLVGRYLSKMFDDKDVVIASRNNCDITDFSSVKYLFYRTKPDMVFHLAAFTDVDKSEENPALALKTNVSGTNNIAIMADKLKSYVVYVSTDFVFNGEKTSPYSENDTPNPLSIYGKTKLEGERLVSGFCKKYCIVRTSRVFGKNGRNFASILPLKLKSKIKITITTDLVNSPTYARDLSKALFEIGRERFQGVLNFCNSGWCNWYEFGLYICQYYNLDPSLLTPISIRNFHDSTAPRPAFSALNTSLFSKLFFEPRSWQIALQEFLKYEIS</sequence>
<evidence type="ECO:0000256" key="1">
    <source>
        <dbReference type="ARBA" id="ARBA00010944"/>
    </source>
</evidence>
<feature type="domain" description="RmlD-like substrate binding" evidence="3">
    <location>
        <begin position="1"/>
        <end position="276"/>
    </location>
</feature>
<organism evidence="4">
    <name type="scientific">candidate division TA06 bacterium ADurb.Bin131</name>
    <dbReference type="NCBI Taxonomy" id="1852827"/>
    <lineage>
        <taxon>Bacteria</taxon>
        <taxon>Bacteria division TA06</taxon>
    </lineage>
</organism>
<dbReference type="PANTHER" id="PTHR10491">
    <property type="entry name" value="DTDP-4-DEHYDRORHAMNOSE REDUCTASE"/>
    <property type="match status" value="1"/>
</dbReference>
<dbReference type="InterPro" id="IPR036291">
    <property type="entry name" value="NAD(P)-bd_dom_sf"/>
</dbReference>
<evidence type="ECO:0000313" key="4">
    <source>
        <dbReference type="EMBL" id="OQB72720.1"/>
    </source>
</evidence>
<keyword evidence="2" id="KW-0521">NADP</keyword>
<dbReference type="PANTHER" id="PTHR10491:SF4">
    <property type="entry name" value="METHIONINE ADENOSYLTRANSFERASE 2 SUBUNIT BETA"/>
    <property type="match status" value="1"/>
</dbReference>
<proteinExistence type="inferred from homology"/>
<comment type="pathway">
    <text evidence="2">Carbohydrate biosynthesis; dTDP-L-rhamnose biosynthesis.</text>
</comment>
<comment type="similarity">
    <text evidence="1 2">Belongs to the dTDP-4-dehydrorhamnose reductase family.</text>
</comment>
<accession>A0A1V6C7C2</accession>
<keyword evidence="2 4" id="KW-0560">Oxidoreductase</keyword>
<dbReference type="Gene3D" id="3.40.50.720">
    <property type="entry name" value="NAD(P)-binding Rossmann-like Domain"/>
    <property type="match status" value="1"/>
</dbReference>
<dbReference type="InterPro" id="IPR029903">
    <property type="entry name" value="RmlD-like-bd"/>
</dbReference>
<dbReference type="NCBIfam" id="TIGR01214">
    <property type="entry name" value="rmlD"/>
    <property type="match status" value="1"/>
</dbReference>
<dbReference type="SUPFAM" id="SSF51735">
    <property type="entry name" value="NAD(P)-binding Rossmann-fold domains"/>
    <property type="match status" value="1"/>
</dbReference>
<dbReference type="GO" id="GO:0019305">
    <property type="term" value="P:dTDP-rhamnose biosynthetic process"/>
    <property type="evidence" value="ECO:0007669"/>
    <property type="project" value="UniProtKB-UniPathway"/>
</dbReference>
<name>A0A1V6C7C2_UNCT6</name>
<dbReference type="EMBL" id="MWDQ01000116">
    <property type="protein sequence ID" value="OQB72720.1"/>
    <property type="molecule type" value="Genomic_DNA"/>
</dbReference>
<comment type="caution">
    <text evidence="4">The sequence shown here is derived from an EMBL/GenBank/DDBJ whole genome shotgun (WGS) entry which is preliminary data.</text>
</comment>
<dbReference type="GO" id="GO:0008831">
    <property type="term" value="F:dTDP-4-dehydrorhamnose reductase activity"/>
    <property type="evidence" value="ECO:0007669"/>
    <property type="project" value="UniProtKB-EC"/>
</dbReference>
<dbReference type="UniPathway" id="UPA00124"/>
<dbReference type="Gene3D" id="3.90.25.10">
    <property type="entry name" value="UDP-galactose 4-epimerase, domain 1"/>
    <property type="match status" value="1"/>
</dbReference>
<dbReference type="GO" id="GO:0005829">
    <property type="term" value="C:cytosol"/>
    <property type="evidence" value="ECO:0007669"/>
    <property type="project" value="TreeGrafter"/>
</dbReference>
<dbReference type="EC" id="1.1.1.133" evidence="2"/>
<protein>
    <recommendedName>
        <fullName evidence="2">dTDP-4-dehydrorhamnose reductase</fullName>
        <ecNumber evidence="2">1.1.1.133</ecNumber>
    </recommendedName>
</protein>
<reference evidence="4" key="1">
    <citation type="submission" date="2017-02" db="EMBL/GenBank/DDBJ databases">
        <title>Delving into the versatile metabolic prowess of the omnipresent phylum Bacteroidetes.</title>
        <authorList>
            <person name="Nobu M.K."/>
            <person name="Mei R."/>
            <person name="Narihiro T."/>
            <person name="Kuroda K."/>
            <person name="Liu W.-T."/>
        </authorList>
    </citation>
    <scope>NUCLEOTIDE SEQUENCE</scope>
    <source>
        <strain evidence="4">ADurb.Bin131</strain>
    </source>
</reference>
<dbReference type="Proteomes" id="UP000485562">
    <property type="component" value="Unassembled WGS sequence"/>
</dbReference>
<dbReference type="AlphaFoldDB" id="A0A1V6C7C2"/>
<evidence type="ECO:0000256" key="2">
    <source>
        <dbReference type="RuleBase" id="RU364082"/>
    </source>
</evidence>
<dbReference type="CDD" id="cd05254">
    <property type="entry name" value="dTDP_HR_like_SDR_e"/>
    <property type="match status" value="1"/>
</dbReference>
<gene>
    <name evidence="4" type="primary">rmlD</name>
    <name evidence="4" type="ORF">BWX89_01233</name>
</gene>
<dbReference type="Pfam" id="PF04321">
    <property type="entry name" value="RmlD_sub_bind"/>
    <property type="match status" value="1"/>
</dbReference>
<evidence type="ECO:0000259" key="3">
    <source>
        <dbReference type="Pfam" id="PF04321"/>
    </source>
</evidence>
<dbReference type="InterPro" id="IPR005913">
    <property type="entry name" value="dTDP_dehydrorham_reduct"/>
</dbReference>
<comment type="function">
    <text evidence="2">Catalyzes the reduction of dTDP-6-deoxy-L-lyxo-4-hexulose to yield dTDP-L-rhamnose.</text>
</comment>